<dbReference type="HAMAP" id="MF_01287">
    <property type="entry name" value="DGGGPL_reductase"/>
    <property type="match status" value="1"/>
</dbReference>
<dbReference type="SUPFAM" id="SSF51905">
    <property type="entry name" value="FAD/NAD(P)-binding domain"/>
    <property type="match status" value="1"/>
</dbReference>
<dbReference type="InterPro" id="IPR054715">
    <property type="entry name" value="GGR_cat"/>
</dbReference>
<comment type="function">
    <text evidence="8">Is involved in the reduction of 2,3-digeranylgeranylglycerophospholipids (unsaturated archaeols) into 2,3-diphytanylglycerophospholipids (saturated archaeols) in the biosynthesis of archaeal membrane lipids. Catalyzes the formation of archaetidic acid (2,3-di-O-phytanyl-sn-glyceryl phosphate) from 2,3-di-O-geranylgeranylglyceryl phosphate (DGGGP) via the hydrogenation of each double bond of the isoprenoid chains. Is also probably able to reduce double bonds of geranyl groups in CDP-2,3-bis-O-(geranylgeranyl)-sn-glycerol and archaetidylserine, thus acting at various stages in the biosynthesis of archaeal membrane lipids.</text>
</comment>
<keyword evidence="1 8" id="KW-0444">Lipid biosynthesis</keyword>
<dbReference type="UniPathway" id="UPA00940"/>
<feature type="binding site" evidence="8">
    <location>
        <position position="119"/>
    </location>
    <ligand>
        <name>FAD</name>
        <dbReference type="ChEBI" id="CHEBI:57692"/>
    </ligand>
</feature>
<feature type="binding site" evidence="8">
    <location>
        <position position="282"/>
    </location>
    <ligand>
        <name>FAD</name>
        <dbReference type="ChEBI" id="CHEBI:57692"/>
    </ligand>
</feature>
<feature type="binding site" evidence="8">
    <location>
        <position position="44"/>
    </location>
    <ligand>
        <name>FAD</name>
        <dbReference type="ChEBI" id="CHEBI:57692"/>
    </ligand>
</feature>
<dbReference type="Pfam" id="PF12831">
    <property type="entry name" value="FAD_oxidored"/>
    <property type="match status" value="1"/>
</dbReference>
<feature type="binding site" evidence="8">
    <location>
        <position position="46"/>
    </location>
    <ligand>
        <name>FAD</name>
        <dbReference type="ChEBI" id="CHEBI:57692"/>
    </ligand>
</feature>
<comment type="similarity">
    <text evidence="8">Belongs to the geranylgeranyl reductase family. DGGGPL reductase subfamily.</text>
</comment>
<feature type="binding site" evidence="8">
    <location>
        <position position="95"/>
    </location>
    <ligand>
        <name>FAD</name>
        <dbReference type="ChEBI" id="CHEBI:57692"/>
    </ligand>
</feature>
<dbReference type="InterPro" id="IPR011777">
    <property type="entry name" value="Geranylgeranyl_Rdtase_fam"/>
</dbReference>
<comment type="catalytic activity">
    <reaction evidence="8">
        <text>archaetidylserine + 8 AH2 = 2,3-bis-O-phytanyl-sn-glycero-3-phospho-L-serine + 8 A</text>
        <dbReference type="Rhea" id="RHEA:84215"/>
        <dbReference type="ChEBI" id="CHEBI:13193"/>
        <dbReference type="ChEBI" id="CHEBI:17499"/>
        <dbReference type="ChEBI" id="CHEBI:71517"/>
        <dbReference type="ChEBI" id="CHEBI:74853"/>
    </reaction>
</comment>
<dbReference type="EC" id="1.3.-.-" evidence="8"/>
<comment type="cofactor">
    <cofactor evidence="8">
        <name>FAD</name>
        <dbReference type="ChEBI" id="CHEBI:57692"/>
    </cofactor>
    <text evidence="8">Binds 1 FAD per subunit.</text>
</comment>
<dbReference type="NCBIfam" id="TIGR02032">
    <property type="entry name" value="GG-red-SF"/>
    <property type="match status" value="1"/>
</dbReference>
<dbReference type="Proteomes" id="UP000217784">
    <property type="component" value="Unassembled WGS sequence"/>
</dbReference>
<dbReference type="Gene3D" id="3.30.9.10">
    <property type="entry name" value="D-Amino Acid Oxidase, subunit A, domain 2"/>
    <property type="match status" value="1"/>
</dbReference>
<dbReference type="GO" id="GO:0016628">
    <property type="term" value="F:oxidoreductase activity, acting on the CH-CH group of donors, NAD or NADP as acceptor"/>
    <property type="evidence" value="ECO:0007669"/>
    <property type="project" value="InterPro"/>
</dbReference>
<dbReference type="Gene3D" id="3.50.50.60">
    <property type="entry name" value="FAD/NAD(P)-binding domain"/>
    <property type="match status" value="1"/>
</dbReference>
<protein>
    <recommendedName>
        <fullName evidence="8">Digeranylgeranylglycerophospholipid reductase</fullName>
        <shortName evidence="8">DGGGPL reductase</shortName>
        <ecNumber evidence="8">1.3.-.-</ecNumber>
    </recommendedName>
    <alternativeName>
        <fullName evidence="8">2,3-bis-O-geranylgeranylglyceryl phosphate reductase</fullName>
    </alternativeName>
    <alternativeName>
        <fullName evidence="8">Geranylgeranyl reductase</fullName>
        <shortName evidence="8">GGR</shortName>
    </alternativeName>
</protein>
<dbReference type="EMBL" id="LMVM01000037">
    <property type="protein sequence ID" value="PAV03747.1"/>
    <property type="molecule type" value="Genomic_DNA"/>
</dbReference>
<feature type="binding site" evidence="8">
    <location>
        <position position="283"/>
    </location>
    <ligand>
        <name>FAD</name>
        <dbReference type="ChEBI" id="CHEBI:57692"/>
    </ligand>
</feature>
<feature type="binding site" evidence="8">
    <location>
        <position position="43"/>
    </location>
    <ligand>
        <name>FAD</name>
        <dbReference type="ChEBI" id="CHEBI:57692"/>
    </ligand>
</feature>
<keyword evidence="2 8" id="KW-0285">Flavoprotein</keyword>
<evidence type="ECO:0000256" key="6">
    <source>
        <dbReference type="ARBA" id="ARBA00023209"/>
    </source>
</evidence>
<evidence type="ECO:0000256" key="5">
    <source>
        <dbReference type="ARBA" id="ARBA00023098"/>
    </source>
</evidence>
<keyword evidence="6 8" id="KW-0594">Phospholipid biosynthesis</keyword>
<dbReference type="AlphaFoldDB" id="A0A2A2H300"/>
<evidence type="ECO:0000313" key="10">
    <source>
        <dbReference type="EMBL" id="PAV03747.1"/>
    </source>
</evidence>
<keyword evidence="3 8" id="KW-0274">FAD</keyword>
<evidence type="ECO:0000256" key="1">
    <source>
        <dbReference type="ARBA" id="ARBA00022516"/>
    </source>
</evidence>
<feature type="binding site" evidence="8">
    <location>
        <position position="270"/>
    </location>
    <ligand>
        <name>FAD</name>
        <dbReference type="ChEBI" id="CHEBI:57692"/>
    </ligand>
</feature>
<dbReference type="OrthoDB" id="6062at2157"/>
<dbReference type="PANTHER" id="PTHR42685:SF18">
    <property type="entry name" value="DIGERANYLGERANYLGLYCEROPHOSPHOLIPID REDUCTASE"/>
    <property type="match status" value="1"/>
</dbReference>
<dbReference type="PANTHER" id="PTHR42685">
    <property type="entry name" value="GERANYLGERANYL DIPHOSPHATE REDUCTASE"/>
    <property type="match status" value="1"/>
</dbReference>
<dbReference type="GO" id="GO:0046467">
    <property type="term" value="P:membrane lipid biosynthetic process"/>
    <property type="evidence" value="ECO:0007669"/>
    <property type="project" value="InterPro"/>
</dbReference>
<name>A0A2A2H300_METBR</name>
<comment type="pathway">
    <text evidence="8">Membrane lipid metabolism; glycerophospholipid metabolism.</text>
</comment>
<evidence type="ECO:0000256" key="2">
    <source>
        <dbReference type="ARBA" id="ARBA00022630"/>
    </source>
</evidence>
<comment type="caution">
    <text evidence="8">Lacks conserved residue(s) required for the propagation of feature annotation.</text>
</comment>
<feature type="binding site" evidence="8">
    <location>
        <position position="32"/>
    </location>
    <ligand>
        <name>FAD</name>
        <dbReference type="ChEBI" id="CHEBI:57692"/>
    </ligand>
</feature>
<dbReference type="RefSeq" id="WP_069584189.1">
    <property type="nucleotide sequence ID" value="NZ_LMVM01000037.1"/>
</dbReference>
<comment type="caution">
    <text evidence="10">The sequence shown here is derived from an EMBL/GenBank/DDBJ whole genome shotgun (WGS) entry which is preliminary data.</text>
</comment>
<dbReference type="GO" id="GO:0016020">
    <property type="term" value="C:membrane"/>
    <property type="evidence" value="ECO:0007669"/>
    <property type="project" value="GOC"/>
</dbReference>
<proteinExistence type="inferred from homology"/>
<evidence type="ECO:0000259" key="9">
    <source>
        <dbReference type="Pfam" id="PF22578"/>
    </source>
</evidence>
<evidence type="ECO:0000256" key="7">
    <source>
        <dbReference type="ARBA" id="ARBA00023264"/>
    </source>
</evidence>
<dbReference type="GO" id="GO:0050660">
    <property type="term" value="F:flavin adenine dinucleotide binding"/>
    <property type="evidence" value="ECO:0007669"/>
    <property type="project" value="UniProtKB-UniRule"/>
</dbReference>
<accession>A0A2A2H300</accession>
<evidence type="ECO:0000256" key="3">
    <source>
        <dbReference type="ARBA" id="ARBA00022827"/>
    </source>
</evidence>
<keyword evidence="11" id="KW-1185">Reference proteome</keyword>
<dbReference type="Pfam" id="PF22578">
    <property type="entry name" value="GGR_cat"/>
    <property type="match status" value="1"/>
</dbReference>
<gene>
    <name evidence="10" type="ORF">ASJ80_01940</name>
</gene>
<feature type="domain" description="Digeranylgeranylglycerophospholipid reductase catalytic" evidence="9">
    <location>
        <begin position="172"/>
        <end position="239"/>
    </location>
</feature>
<dbReference type="GO" id="GO:0045550">
    <property type="term" value="F:geranylgeranyl reductase activity"/>
    <property type="evidence" value="ECO:0007669"/>
    <property type="project" value="InterPro"/>
</dbReference>
<evidence type="ECO:0000256" key="4">
    <source>
        <dbReference type="ARBA" id="ARBA00023002"/>
    </source>
</evidence>
<comment type="catalytic activity">
    <reaction evidence="8">
        <text>2,3-bis-O-(phytanyl)-sn-glycerol 1-phosphate + 8 A = 2,3-bis-O-(geranylgeranyl)-sn-glycerol 1-phosphate + 8 AH2</text>
        <dbReference type="Rhea" id="RHEA:64368"/>
        <dbReference type="ChEBI" id="CHEBI:13193"/>
        <dbReference type="ChEBI" id="CHEBI:17499"/>
        <dbReference type="ChEBI" id="CHEBI:58837"/>
        <dbReference type="ChEBI" id="CHEBI:73125"/>
    </reaction>
</comment>
<dbReference type="GO" id="GO:0046474">
    <property type="term" value="P:glycerophospholipid biosynthetic process"/>
    <property type="evidence" value="ECO:0007669"/>
    <property type="project" value="UniProtKB-UniRule"/>
</dbReference>
<evidence type="ECO:0000313" key="11">
    <source>
        <dbReference type="Proteomes" id="UP000217784"/>
    </source>
</evidence>
<dbReference type="InterPro" id="IPR036188">
    <property type="entry name" value="FAD/NAD-bd_sf"/>
</dbReference>
<comment type="catalytic activity">
    <reaction evidence="8">
        <text>CDP-2,3-bis-O-(geranylgeranyl)-sn-glycerol + 8 AH2 = CDP-2,3-bis-O-(phytanyl)-sn-glycerol + 8 A</text>
        <dbReference type="Rhea" id="RHEA:84207"/>
        <dbReference type="ChEBI" id="CHEBI:13193"/>
        <dbReference type="ChEBI" id="CHEBI:17499"/>
        <dbReference type="ChEBI" id="CHEBI:58838"/>
        <dbReference type="ChEBI" id="CHEBI:74004"/>
    </reaction>
</comment>
<dbReference type="InterPro" id="IPR050407">
    <property type="entry name" value="Geranylgeranyl_reductase"/>
</dbReference>
<feature type="binding site" evidence="8">
    <location>
        <position position="13"/>
    </location>
    <ligand>
        <name>FAD</name>
        <dbReference type="ChEBI" id="CHEBI:57692"/>
    </ligand>
</feature>
<keyword evidence="5 8" id="KW-0443">Lipid metabolism</keyword>
<evidence type="ECO:0000256" key="8">
    <source>
        <dbReference type="HAMAP-Rule" id="MF_01287"/>
    </source>
</evidence>
<organism evidence="10 11">
    <name type="scientific">Methanobacterium bryantii</name>
    <dbReference type="NCBI Taxonomy" id="2161"/>
    <lineage>
        <taxon>Archaea</taxon>
        <taxon>Methanobacteriati</taxon>
        <taxon>Methanobacteriota</taxon>
        <taxon>Methanomada group</taxon>
        <taxon>Methanobacteria</taxon>
        <taxon>Methanobacteriales</taxon>
        <taxon>Methanobacteriaceae</taxon>
        <taxon>Methanobacterium</taxon>
    </lineage>
</organism>
<keyword evidence="7 8" id="KW-1208">Phospholipid metabolism</keyword>
<dbReference type="InterPro" id="IPR023590">
    <property type="entry name" value="DGGGPL_reductase"/>
</dbReference>
<reference evidence="10 11" key="1">
    <citation type="journal article" date="2017" name="BMC Genomics">
        <title>Genomic analysis of methanogenic archaea reveals a shift towards energy conservation.</title>
        <authorList>
            <person name="Gilmore S.P."/>
            <person name="Henske J.K."/>
            <person name="Sexton J.A."/>
            <person name="Solomon K.V."/>
            <person name="Seppala S."/>
            <person name="Yoo J.I."/>
            <person name="Huyett L.M."/>
            <person name="Pressman A."/>
            <person name="Cogan J.Z."/>
            <person name="Kivenson V."/>
            <person name="Peng X."/>
            <person name="Tan Y."/>
            <person name="Valentine D.L."/>
            <person name="O'Malley M.A."/>
        </authorList>
    </citation>
    <scope>NUCLEOTIDE SEQUENCE [LARGE SCALE GENOMIC DNA]</scope>
    <source>
        <strain evidence="10 11">M.o.H.</strain>
    </source>
</reference>
<comment type="catalytic activity">
    <reaction evidence="8">
        <text>a 2,3-bis-O-phytanyl-sn-glycerol 1-phospholipid + 8 A = a 2,3-bis-O-(geranylgeranyl)-sn-glycerol 1-phospholipid + 8 AH2</text>
        <dbReference type="Rhea" id="RHEA:64376"/>
        <dbReference type="ChEBI" id="CHEBI:13193"/>
        <dbReference type="ChEBI" id="CHEBI:17499"/>
        <dbReference type="ChEBI" id="CHEBI:138139"/>
        <dbReference type="ChEBI" id="CHEBI:138140"/>
    </reaction>
</comment>
<sequence>MKYDVVVVGGRIGGSISSLFASKNDLDVLMIEKRQEIGVPLQCAEATNEVTFETVGIKPSKRYVCSEIMGADLYSPDGTHFRMTPDNERGFILDRKVFDKHLAIESAKAGTDIMLKTTVKDLIIKDGNIKGVVAKHLGKTMEIEADIVIAADGIESNISRMAGLNSTRRINDICSCIQYKMVGIDVEPNYMQFYFGSKVAPGGYLWIFPNENGVANVGIGIRNTNETAYHYLHKFISNLGGTPVELNIGGVPVSGNIKKTYANGLMVVGDAAGHVDPLTGGGIHLTAASARIAGEVAAESIKSENMSEGFLKIYEKRWKDQIGGLINQSLKYRKVLDKINDDEFNALARFLEDKDIWSISKREWFGLLKESPSLFKLIRALI</sequence>
<keyword evidence="4 8" id="KW-0560">Oxidoreductase</keyword>
<comment type="miscellaneous">
    <text evidence="8">Reduction reaction proceeds via syn addition of hydrogen for double bonds.</text>
</comment>